<accession>A0A7Y2LXX9</accession>
<feature type="region of interest" description="Disordered" evidence="1">
    <location>
        <begin position="1"/>
        <end position="46"/>
    </location>
</feature>
<dbReference type="Proteomes" id="UP000543598">
    <property type="component" value="Unassembled WGS sequence"/>
</dbReference>
<proteinExistence type="predicted"/>
<feature type="transmembrane region" description="Helical" evidence="2">
    <location>
        <begin position="95"/>
        <end position="120"/>
    </location>
</feature>
<protein>
    <submittedName>
        <fullName evidence="4">DUF4190 domain-containing protein</fullName>
    </submittedName>
</protein>
<evidence type="ECO:0000313" key="5">
    <source>
        <dbReference type="Proteomes" id="UP000543598"/>
    </source>
</evidence>
<keyword evidence="2" id="KW-1133">Transmembrane helix</keyword>
<dbReference type="RefSeq" id="WP_167040240.1">
    <property type="nucleotide sequence ID" value="NZ_BAAANA010000003.1"/>
</dbReference>
<gene>
    <name evidence="4" type="ORF">HLA99_03185</name>
</gene>
<keyword evidence="2" id="KW-0812">Transmembrane</keyword>
<keyword evidence="5" id="KW-1185">Reference proteome</keyword>
<evidence type="ECO:0000313" key="4">
    <source>
        <dbReference type="EMBL" id="NNH02866.1"/>
    </source>
</evidence>
<keyword evidence="2" id="KW-0472">Membrane</keyword>
<evidence type="ECO:0000256" key="1">
    <source>
        <dbReference type="SAM" id="MobiDB-lite"/>
    </source>
</evidence>
<comment type="caution">
    <text evidence="4">The sequence shown here is derived from an EMBL/GenBank/DDBJ whole genome shotgun (WGS) entry which is preliminary data.</text>
</comment>
<reference evidence="4 5" key="1">
    <citation type="submission" date="2020-05" db="EMBL/GenBank/DDBJ databases">
        <title>MicrobeNet Type strains.</title>
        <authorList>
            <person name="Nicholson A.C."/>
        </authorList>
    </citation>
    <scope>NUCLEOTIDE SEQUENCE [LARGE SCALE GENOMIC DNA]</scope>
    <source>
        <strain evidence="4 5">JCM 14282</strain>
    </source>
</reference>
<dbReference type="InterPro" id="IPR025241">
    <property type="entry name" value="DUF4190"/>
</dbReference>
<name>A0A7Y2LXX9_9MICO</name>
<feature type="compositionally biased region" description="Low complexity" evidence="1">
    <location>
        <begin position="20"/>
        <end position="30"/>
    </location>
</feature>
<dbReference type="AlphaFoldDB" id="A0A7Y2LXX9"/>
<dbReference type="Pfam" id="PF13828">
    <property type="entry name" value="DUF4190"/>
    <property type="match status" value="1"/>
</dbReference>
<dbReference type="EMBL" id="JABEMB010000002">
    <property type="protein sequence ID" value="NNH02866.1"/>
    <property type="molecule type" value="Genomic_DNA"/>
</dbReference>
<feature type="domain" description="DUF4190" evidence="3">
    <location>
        <begin position="95"/>
        <end position="157"/>
    </location>
</feature>
<sequence length="178" mass="17670">MSDANVPEGTPDAPAPAPPAYGGQPGQPSGAPLPPAGPPAYGTPPVYGTPPTYGTAPYGTAPYSSTPYGTAPYGTAPYGTAQPYAYPYAPKTSSLAIVSLVASLAAFVILPVIGSIIAVVTGHMALNELKTSHEGGRGLALAGTIIGWASIGLAILALLAVFAFVVPFAGTGVIRYSA</sequence>
<organism evidence="4 5">
    <name type="scientific">Microbacterium ulmi</name>
    <dbReference type="NCBI Taxonomy" id="179095"/>
    <lineage>
        <taxon>Bacteria</taxon>
        <taxon>Bacillati</taxon>
        <taxon>Actinomycetota</taxon>
        <taxon>Actinomycetes</taxon>
        <taxon>Micrococcales</taxon>
        <taxon>Microbacteriaceae</taxon>
        <taxon>Microbacterium</taxon>
    </lineage>
</organism>
<feature type="transmembrane region" description="Helical" evidence="2">
    <location>
        <begin position="140"/>
        <end position="166"/>
    </location>
</feature>
<evidence type="ECO:0000259" key="3">
    <source>
        <dbReference type="Pfam" id="PF13828"/>
    </source>
</evidence>
<evidence type="ECO:0000256" key="2">
    <source>
        <dbReference type="SAM" id="Phobius"/>
    </source>
</evidence>
<feature type="compositionally biased region" description="Pro residues" evidence="1">
    <location>
        <begin position="31"/>
        <end position="42"/>
    </location>
</feature>